<name>A0A6I9XS42_9SAUR</name>
<dbReference type="GO" id="GO:0000792">
    <property type="term" value="C:heterochromatin"/>
    <property type="evidence" value="ECO:0007669"/>
    <property type="project" value="TreeGrafter"/>
</dbReference>
<feature type="region of interest" description="Disordered" evidence="1">
    <location>
        <begin position="1048"/>
        <end position="1120"/>
    </location>
</feature>
<organism evidence="3 4">
    <name type="scientific">Thamnophis sirtalis</name>
    <dbReference type="NCBI Taxonomy" id="35019"/>
    <lineage>
        <taxon>Eukaryota</taxon>
        <taxon>Metazoa</taxon>
        <taxon>Chordata</taxon>
        <taxon>Craniata</taxon>
        <taxon>Vertebrata</taxon>
        <taxon>Euteleostomi</taxon>
        <taxon>Lepidosauria</taxon>
        <taxon>Squamata</taxon>
        <taxon>Bifurcata</taxon>
        <taxon>Unidentata</taxon>
        <taxon>Episquamata</taxon>
        <taxon>Toxicofera</taxon>
        <taxon>Serpentes</taxon>
        <taxon>Colubroidea</taxon>
        <taxon>Colubridae</taxon>
        <taxon>Natricinae</taxon>
        <taxon>Thamnophis</taxon>
    </lineage>
</organism>
<feature type="region of interest" description="Disordered" evidence="1">
    <location>
        <begin position="675"/>
        <end position="694"/>
    </location>
</feature>
<feature type="region of interest" description="Disordered" evidence="1">
    <location>
        <begin position="137"/>
        <end position="186"/>
    </location>
</feature>
<feature type="compositionally biased region" description="Acidic residues" evidence="1">
    <location>
        <begin position="610"/>
        <end position="622"/>
    </location>
</feature>
<feature type="region of interest" description="Disordered" evidence="1">
    <location>
        <begin position="33"/>
        <end position="83"/>
    </location>
</feature>
<feature type="compositionally biased region" description="Polar residues" evidence="1">
    <location>
        <begin position="1109"/>
        <end position="1120"/>
    </location>
</feature>
<dbReference type="GO" id="GO:0005634">
    <property type="term" value="C:nucleus"/>
    <property type="evidence" value="ECO:0007669"/>
    <property type="project" value="TreeGrafter"/>
</dbReference>
<feature type="region of interest" description="Disordered" evidence="1">
    <location>
        <begin position="599"/>
        <end position="663"/>
    </location>
</feature>
<feature type="region of interest" description="Disordered" evidence="1">
    <location>
        <begin position="1296"/>
        <end position="1321"/>
    </location>
</feature>
<accession>A0A6I9XS42</accession>
<evidence type="ECO:0000313" key="4">
    <source>
        <dbReference type="RefSeq" id="XP_013907560.1"/>
    </source>
</evidence>
<feature type="region of interest" description="Disordered" evidence="1">
    <location>
        <begin position="475"/>
        <end position="503"/>
    </location>
</feature>
<feature type="region of interest" description="Disordered" evidence="1">
    <location>
        <begin position="774"/>
        <end position="824"/>
    </location>
</feature>
<evidence type="ECO:0000259" key="2">
    <source>
        <dbReference type="SMART" id="SM01319"/>
    </source>
</evidence>
<feature type="compositionally biased region" description="Acidic residues" evidence="1">
    <location>
        <begin position="1457"/>
        <end position="1467"/>
    </location>
</feature>
<feature type="compositionally biased region" description="Basic and acidic residues" evidence="1">
    <location>
        <begin position="163"/>
        <end position="182"/>
    </location>
</feature>
<feature type="domain" description="Tankyrase 1-binding protein C-terminal" evidence="2">
    <location>
        <begin position="1508"/>
        <end position="1674"/>
    </location>
</feature>
<dbReference type="CTD" id="85456"/>
<dbReference type="Pfam" id="PF15327">
    <property type="entry name" value="Tankyrase_bdg_C"/>
    <property type="match status" value="1"/>
</dbReference>
<dbReference type="KEGG" id="tsr:106537827"/>
<dbReference type="InterPro" id="IPR040006">
    <property type="entry name" value="TNKS1BP1-like"/>
</dbReference>
<evidence type="ECO:0000313" key="3">
    <source>
        <dbReference type="Proteomes" id="UP000504617"/>
    </source>
</evidence>
<keyword evidence="3" id="KW-1185">Reference proteome</keyword>
<feature type="region of interest" description="Disordered" evidence="1">
    <location>
        <begin position="556"/>
        <end position="575"/>
    </location>
</feature>
<dbReference type="Proteomes" id="UP000504617">
    <property type="component" value="Unplaced"/>
</dbReference>
<dbReference type="OrthoDB" id="9943385at2759"/>
<sequence length="1677" mass="181688">MNMQRVRGSPEPPLGPGSRSLGLAFMLTSESLPDVMDSKPQPLCSSFSITAANGRKDSKPPSSSSDIGDARPKPPVKPKPCVLPKPAVLVKPIPGLRQTLSEVPSAEKINLLAGPKPYSSGAGSAVKRLSFNLKCSPREVTNGKEVPSPFSIGGKSSEDKEEAEPAKKSSAIERASEEECRESSSVAKCTLPFKVKPVPVATKPERFPGTTVEEILAKMEKPSSPSSDLPRLVRSFFSQDGSSTIHLGPKGYVAFQRSSSGEGVGTDPEGSAYRVSCEIKERSLSRIKELKEENRSVNEQHVSESQQPEAEVETNEIFLPTDSSSSQPSTGCEGDQLESSSPLSSPGTKFSSRVTPGSPDAPSETTQPPGAPYLPTDVPRSEALLPPGSPDGTAKSSRSPLVDSVSHIQFADPPVTIADPWPPGSPIKTSLGQSLLSDVADVSARYPEVPLLPEHTASLSHPPIEYNLQSHQCLTGVSESPGSPSILSKCHVRSDQPPGSPSCIPDTLLNRGKDYLKNQIRPLEEKAPLLNQRRASEGVVQPQGKKMVREELGGSLAALPREKDPPVEQNLGGESSWSLSQSFEWSFSNQGLELCGKRLVSPPNSPIQEHDDDNLSEAELDGEIPPIQGSYQEAGSERQIGKEEETEASEHSASKESESNWKKIEGQLEVQSTLELSAPGGPSVQRKIGGPNLKGPVVAEEVTFQEDHDDFLQFSPNFEEEALRAMEPLPSVEETAPPAEPCILFSESAQVQTADTCQEECDALGMAQEAKMGNSDLLGGVEPGPSSHWLDELLASPPPSTDDAKKRSTSKVEDPTGPQDLLGWSRKDLHSEFGIVGADHSDTFRLDWTADVSKVKWLGETEQDREFGTGSQDWPNSYTVGNPKSQDMEFGTGQQEWARGSPLLGSSSPVQEEWLASYSSHGADHPTEESNWSSTYNISTAEDQHAEPYVRKPGWPSLCQAGSDQQSSEFVAVEKTDWSSQYQDAAAETTDWSKYHMENVSCPESDVSPELAKVPSEYTIESQLETKFSVKHSDDSTPISVFSASHLGWPSESGSGNGTSQLQREFTAHQVELSSEPQNCPEVQLSFQQDSGLDTSGFDDDSYPESKLNVKQSDSPSKCDTEIAQSQDDEFIVGKSDGAKEYDGEIGCRIEIDGGIKSNNSQMDVDNQEFYALRPIWSDEYCLGKFEPREDTTGRGDWIKDSEFSESEHNDTTGRDLIAGFGSLDLSDQKFTVNLEESTDNLMHQAGNLTNLAMDESQGIAEGESEWTLHLNTGELTISGDLNVESLEADKKPAEKHLPFGMDTSSASSNTRSVNAEEGREPDVGQADLINNMEVSDSAKTDVSDLRPKALDGAEVAYRDESRHLGGIVLEDDVMQHQGATPVCGESRKCHSQRLSSPSCLLEGMVSRCANRPEVQQKRPASFHSCHSEEERKLNNLPSEMVSAAEKIRPSPFPLEDVGEVLSDTDGDISQLDSGNGSQPPERQSESQATQSISQDDCASEGAEAVTRKKFTFLEDTEILDNSAHRDRANLGRKRGHRAPITRAGGIALENDRNSWMFKDSTEPQLVSTVSDEEVHEESKSKKSRSSPLSKGVKVALFPGLSPSALKAKLRGRNRSTEEGEPQGEVKEAPVQRSKSCKIGSTSGKPLVLPPKPDKSSGSETSSPNWLQVLKLKKKKS</sequence>
<dbReference type="GeneID" id="106537827"/>
<feature type="region of interest" description="Disordered" evidence="1">
    <location>
        <begin position="1416"/>
        <end position="1501"/>
    </location>
</feature>
<dbReference type="GO" id="GO:0006302">
    <property type="term" value="P:double-strand break repair"/>
    <property type="evidence" value="ECO:0007669"/>
    <property type="project" value="TreeGrafter"/>
</dbReference>
<feature type="compositionally biased region" description="Basic and acidic residues" evidence="1">
    <location>
        <begin position="635"/>
        <end position="663"/>
    </location>
</feature>
<dbReference type="PANTHER" id="PTHR22042">
    <property type="entry name" value="TANKYRASE 1 BINDING PROTEIN"/>
    <property type="match status" value="1"/>
</dbReference>
<reference evidence="4" key="1">
    <citation type="submission" date="2025-08" db="UniProtKB">
        <authorList>
            <consortium name="RefSeq"/>
        </authorList>
    </citation>
    <scope>IDENTIFICATION</scope>
    <source>
        <tissue evidence="4">Skeletal muscle</tissue>
    </source>
</reference>
<feature type="compositionally biased region" description="Polar residues" evidence="1">
    <location>
        <begin position="1085"/>
        <end position="1094"/>
    </location>
</feature>
<protein>
    <submittedName>
        <fullName evidence="4">182 kDa tankyrase-1-binding protein</fullName>
    </submittedName>
</protein>
<feature type="compositionally biased region" description="Pro residues" evidence="1">
    <location>
        <begin position="73"/>
        <end position="83"/>
    </location>
</feature>
<feature type="region of interest" description="Disordered" evidence="1">
    <location>
        <begin position="863"/>
        <end position="890"/>
    </location>
</feature>
<feature type="region of interest" description="Disordered" evidence="1">
    <location>
        <begin position="1"/>
        <end position="21"/>
    </location>
</feature>
<gene>
    <name evidence="4" type="primary">TNKS1BP1</name>
</gene>
<feature type="compositionally biased region" description="Polar residues" evidence="1">
    <location>
        <begin position="869"/>
        <end position="885"/>
    </location>
</feature>
<dbReference type="InterPro" id="IPR032764">
    <property type="entry name" value="Tankyrase-bd_C"/>
</dbReference>
<feature type="compositionally biased region" description="Basic and acidic residues" evidence="1">
    <location>
        <begin position="802"/>
        <end position="814"/>
    </location>
</feature>
<feature type="region of interest" description="Disordered" evidence="1">
    <location>
        <begin position="255"/>
        <end position="407"/>
    </location>
</feature>
<dbReference type="RefSeq" id="XP_013907560.1">
    <property type="nucleotide sequence ID" value="XM_014052085.1"/>
</dbReference>
<feature type="compositionally biased region" description="Polar residues" evidence="1">
    <location>
        <begin position="475"/>
        <end position="486"/>
    </location>
</feature>
<feature type="compositionally biased region" description="Polar residues" evidence="1">
    <location>
        <begin position="321"/>
        <end position="330"/>
    </location>
</feature>
<dbReference type="PANTHER" id="PTHR22042:SF2">
    <property type="entry name" value="182 KDA TANKYRASE-1-BINDING PROTEIN"/>
    <property type="match status" value="1"/>
</dbReference>
<feature type="compositionally biased region" description="Polar residues" evidence="1">
    <location>
        <begin position="1303"/>
        <end position="1314"/>
    </location>
</feature>
<feature type="compositionally biased region" description="Basic and acidic residues" evidence="1">
    <location>
        <begin position="277"/>
        <end position="302"/>
    </location>
</feature>
<feature type="compositionally biased region" description="Polar residues" evidence="1">
    <location>
        <begin position="1471"/>
        <end position="1497"/>
    </location>
</feature>
<feature type="compositionally biased region" description="Polar residues" evidence="1">
    <location>
        <begin position="337"/>
        <end position="355"/>
    </location>
</feature>
<feature type="region of interest" description="Disordered" evidence="1">
    <location>
        <begin position="1555"/>
        <end position="1677"/>
    </location>
</feature>
<evidence type="ECO:0000256" key="1">
    <source>
        <dbReference type="SAM" id="MobiDB-lite"/>
    </source>
</evidence>
<dbReference type="SMART" id="SM01319">
    <property type="entry name" value="Tankyrase_bdg_C"/>
    <property type="match status" value="1"/>
</dbReference>
<proteinExistence type="predicted"/>
<feature type="compositionally biased region" description="Polar residues" evidence="1">
    <location>
        <begin position="1052"/>
        <end position="1064"/>
    </location>
</feature>
<dbReference type="GO" id="GO:0071479">
    <property type="term" value="P:cellular response to ionizing radiation"/>
    <property type="evidence" value="ECO:0007669"/>
    <property type="project" value="TreeGrafter"/>
</dbReference>